<evidence type="ECO:0000256" key="6">
    <source>
        <dbReference type="ARBA" id="ARBA00022705"/>
    </source>
</evidence>
<keyword evidence="3 9" id="KW-0963">Cytoplasm</keyword>
<dbReference type="InterPro" id="IPR001001">
    <property type="entry name" value="DNA_polIII_beta"/>
</dbReference>
<dbReference type="Pfam" id="PF02768">
    <property type="entry name" value="DNA_pol3_beta_3"/>
    <property type="match status" value="1"/>
</dbReference>
<keyword evidence="8" id="KW-0238">DNA-binding</keyword>
<organism evidence="13 14">
    <name type="scientific">Candidatus Abawacabacteria bacterium RBG_16_42_10</name>
    <dbReference type="NCBI Taxonomy" id="1817814"/>
    <lineage>
        <taxon>Bacteria</taxon>
        <taxon>Candidatus Abawacaibacteriota</taxon>
    </lineage>
</organism>
<comment type="caution">
    <text evidence="13">The sequence shown here is derived from an EMBL/GenBank/DDBJ whole genome shotgun (WGS) entry which is preliminary data.</text>
</comment>
<keyword evidence="7 9" id="KW-0239">DNA-directed DNA polymerase</keyword>
<evidence type="ECO:0000313" key="14">
    <source>
        <dbReference type="Proteomes" id="UP000177614"/>
    </source>
</evidence>
<protein>
    <recommendedName>
        <fullName evidence="9">Beta sliding clamp</fullName>
    </recommendedName>
</protein>
<dbReference type="AlphaFoldDB" id="A0A1F4XLA2"/>
<dbReference type="InterPro" id="IPR022635">
    <property type="entry name" value="DNA_polIII_beta_C"/>
</dbReference>
<dbReference type="GO" id="GO:0005737">
    <property type="term" value="C:cytoplasm"/>
    <property type="evidence" value="ECO:0007669"/>
    <property type="project" value="UniProtKB-SubCell"/>
</dbReference>
<dbReference type="InterPro" id="IPR022637">
    <property type="entry name" value="DNA_polIII_beta_cen"/>
</dbReference>
<dbReference type="Proteomes" id="UP000177614">
    <property type="component" value="Unassembled WGS sequence"/>
</dbReference>
<evidence type="ECO:0000259" key="11">
    <source>
        <dbReference type="Pfam" id="PF02767"/>
    </source>
</evidence>
<evidence type="ECO:0000259" key="10">
    <source>
        <dbReference type="Pfam" id="PF00712"/>
    </source>
</evidence>
<evidence type="ECO:0000256" key="1">
    <source>
        <dbReference type="ARBA" id="ARBA00004496"/>
    </source>
</evidence>
<dbReference type="GO" id="GO:0009360">
    <property type="term" value="C:DNA polymerase III complex"/>
    <property type="evidence" value="ECO:0007669"/>
    <property type="project" value="InterPro"/>
</dbReference>
<dbReference type="Gene3D" id="3.70.10.10">
    <property type="match status" value="1"/>
</dbReference>
<evidence type="ECO:0000256" key="4">
    <source>
        <dbReference type="ARBA" id="ARBA00022679"/>
    </source>
</evidence>
<dbReference type="SMART" id="SM00480">
    <property type="entry name" value="POL3Bc"/>
    <property type="match status" value="1"/>
</dbReference>
<dbReference type="GO" id="GO:0003887">
    <property type="term" value="F:DNA-directed DNA polymerase activity"/>
    <property type="evidence" value="ECO:0007669"/>
    <property type="project" value="UniProtKB-UniRule"/>
</dbReference>
<evidence type="ECO:0000256" key="9">
    <source>
        <dbReference type="PIRNR" id="PIRNR000804"/>
    </source>
</evidence>
<dbReference type="InterPro" id="IPR046938">
    <property type="entry name" value="DNA_clamp_sf"/>
</dbReference>
<name>A0A1F4XLA2_9BACT</name>
<evidence type="ECO:0000256" key="3">
    <source>
        <dbReference type="ARBA" id="ARBA00022490"/>
    </source>
</evidence>
<evidence type="ECO:0000259" key="12">
    <source>
        <dbReference type="Pfam" id="PF02768"/>
    </source>
</evidence>
<dbReference type="Pfam" id="PF02767">
    <property type="entry name" value="DNA_pol3_beta_2"/>
    <property type="match status" value="1"/>
</dbReference>
<keyword evidence="4 9" id="KW-0808">Transferase</keyword>
<keyword evidence="5 9" id="KW-0548">Nucleotidyltransferase</keyword>
<evidence type="ECO:0000313" key="13">
    <source>
        <dbReference type="EMBL" id="OGC82457.1"/>
    </source>
</evidence>
<accession>A0A1F4XLA2</accession>
<feature type="domain" description="DNA polymerase III beta sliding clamp N-terminal" evidence="10">
    <location>
        <begin position="1"/>
        <end position="119"/>
    </location>
</feature>
<sequence>MKFVCSQENLTQALDIVTRAIPTRSTLPVLGNVLIKAEEKKVILSTTNLELAIVTSFDCNPEEIGSITIPAKLFSSYCNLLKVEQVTVEQLPLNTLQVKSGQDETVFKGIDAQEFPLIPQVEEKIEFTLPFESILDGLEKTVFASASDETRPVLAGVLFWQKDGILKLVATDSYRLAEKTIKLATKIPEEIKIIVPSRTVLELQRILSKKQEEVKVIVGQNQVKFIIDNVTVISRLIEGNFPPYEKIIPESFSSDITIEREEFIRAVKRVSLFSQAGTHNLHLEMDGGDLTVSGETQEVGKDTSILKGKMNGEGKKITFSAQFLLAALEHIPEENITLNVNSDTSPGLLKGKEEGYINIIMPRKV</sequence>
<proteinExistence type="inferred from homology"/>
<dbReference type="GO" id="GO:0006271">
    <property type="term" value="P:DNA strand elongation involved in DNA replication"/>
    <property type="evidence" value="ECO:0007669"/>
    <property type="project" value="TreeGrafter"/>
</dbReference>
<dbReference type="PANTHER" id="PTHR30478:SF0">
    <property type="entry name" value="BETA SLIDING CLAMP"/>
    <property type="match status" value="1"/>
</dbReference>
<comment type="function">
    <text evidence="9">Confers DNA tethering and processivity to DNA polymerases and other proteins. Acts as a clamp, forming a ring around DNA (a reaction catalyzed by the clamp-loading complex) which diffuses in an ATP-independent manner freely and bidirectionally along dsDNA. Initially characterized for its ability to contact the catalytic subunit of DNA polymerase III (Pol III), a complex, multichain enzyme responsible for most of the replicative synthesis in bacteria; Pol III exhibits 3'-5' exonuclease proofreading activity. The beta chain is required for initiation of replication as well as for processivity of DNA replication.</text>
</comment>
<feature type="domain" description="DNA polymerase III beta sliding clamp C-terminal" evidence="12">
    <location>
        <begin position="246"/>
        <end position="361"/>
    </location>
</feature>
<reference evidence="13 14" key="1">
    <citation type="journal article" date="2016" name="Nat. Commun.">
        <title>Thousands of microbial genomes shed light on interconnected biogeochemical processes in an aquifer system.</title>
        <authorList>
            <person name="Anantharaman K."/>
            <person name="Brown C.T."/>
            <person name="Hug L.A."/>
            <person name="Sharon I."/>
            <person name="Castelle C.J."/>
            <person name="Probst A.J."/>
            <person name="Thomas B.C."/>
            <person name="Singh A."/>
            <person name="Wilkins M.J."/>
            <person name="Karaoz U."/>
            <person name="Brodie E.L."/>
            <person name="Williams K.H."/>
            <person name="Hubbard S.S."/>
            <person name="Banfield J.F."/>
        </authorList>
    </citation>
    <scope>NUCLEOTIDE SEQUENCE [LARGE SCALE GENOMIC DNA]</scope>
</reference>
<comment type="similarity">
    <text evidence="2 9">Belongs to the beta sliding clamp family.</text>
</comment>
<keyword evidence="6 9" id="KW-0235">DNA replication</keyword>
<dbReference type="SUPFAM" id="SSF55979">
    <property type="entry name" value="DNA clamp"/>
    <property type="match status" value="3"/>
</dbReference>
<dbReference type="InterPro" id="IPR022634">
    <property type="entry name" value="DNA_polIII_beta_N"/>
</dbReference>
<dbReference type="NCBIfam" id="TIGR00663">
    <property type="entry name" value="dnan"/>
    <property type="match status" value="1"/>
</dbReference>
<dbReference type="CDD" id="cd00140">
    <property type="entry name" value="beta_clamp"/>
    <property type="match status" value="1"/>
</dbReference>
<dbReference type="GO" id="GO:0008408">
    <property type="term" value="F:3'-5' exonuclease activity"/>
    <property type="evidence" value="ECO:0007669"/>
    <property type="project" value="InterPro"/>
</dbReference>
<evidence type="ECO:0000256" key="8">
    <source>
        <dbReference type="ARBA" id="ARBA00023125"/>
    </source>
</evidence>
<comment type="subcellular location">
    <subcellularLocation>
        <location evidence="1 9">Cytoplasm</location>
    </subcellularLocation>
</comment>
<dbReference type="GO" id="GO:0003677">
    <property type="term" value="F:DNA binding"/>
    <property type="evidence" value="ECO:0007669"/>
    <property type="project" value="UniProtKB-UniRule"/>
</dbReference>
<dbReference type="EMBL" id="MEWR01000006">
    <property type="protein sequence ID" value="OGC82457.1"/>
    <property type="molecule type" value="Genomic_DNA"/>
</dbReference>
<gene>
    <name evidence="13" type="ORF">A2V81_00110</name>
</gene>
<dbReference type="PIRSF" id="PIRSF000804">
    <property type="entry name" value="DNA_pol_III_b"/>
    <property type="match status" value="1"/>
</dbReference>
<comment type="subunit">
    <text evidence="9">Forms a ring-shaped head-to-tail homodimer around DNA.</text>
</comment>
<dbReference type="Gene3D" id="3.10.150.10">
    <property type="entry name" value="DNA Polymerase III, subunit A, domain 2"/>
    <property type="match status" value="1"/>
</dbReference>
<evidence type="ECO:0000256" key="7">
    <source>
        <dbReference type="ARBA" id="ARBA00022932"/>
    </source>
</evidence>
<evidence type="ECO:0000256" key="2">
    <source>
        <dbReference type="ARBA" id="ARBA00010752"/>
    </source>
</evidence>
<feature type="domain" description="DNA polymerase III beta sliding clamp central" evidence="11">
    <location>
        <begin position="133"/>
        <end position="242"/>
    </location>
</feature>
<dbReference type="Pfam" id="PF00712">
    <property type="entry name" value="DNA_pol3_beta"/>
    <property type="match status" value="1"/>
</dbReference>
<evidence type="ECO:0000256" key="5">
    <source>
        <dbReference type="ARBA" id="ARBA00022695"/>
    </source>
</evidence>
<dbReference type="STRING" id="1817814.A2V81_00110"/>
<dbReference type="PANTHER" id="PTHR30478">
    <property type="entry name" value="DNA POLYMERASE III SUBUNIT BETA"/>
    <property type="match status" value="1"/>
</dbReference>